<gene>
    <name evidence="5" type="ORF">NCGR_LOCUS52873</name>
</gene>
<evidence type="ECO:0000256" key="2">
    <source>
        <dbReference type="ARBA" id="ARBA00022679"/>
    </source>
</evidence>
<comment type="caution">
    <text evidence="5">The sequence shown here is derived from an EMBL/GenBank/DDBJ whole genome shotgun (WGS) entry which is preliminary data.</text>
</comment>
<dbReference type="PANTHER" id="PTHR48048:SF23">
    <property type="entry name" value="GLYCOSYLTRANSFERASE"/>
    <property type="match status" value="1"/>
</dbReference>
<sequence length="483" mass="51702">MEKTTTLVLYPGFGVGHLSPMLELSKLLLRHGGGAALDVVVVLVQSPFGDPSFDDTVARAKAANTSVDFHVLPSPKLPPAPDGEQEQAHDHIAQMFGFLRATNAPLRDFLLRSLSASSSSSRSRSVRCALVLDTFWAHALDVAAELAVPAYFFSSTGASSLALPGMRGTLGAAGFGELSDAVLTFAGVPPLKASELPQLIRDDGAACKASLGLASRMPEARGILLNSFESLEPRAVRALRDGLCVPGRDMPPVYCVGPLVSPGGDMNHGCLRWMDAQPDRSVVFLCFGSMGAFPKSQLKEMAVGLESSGQRFLWVVRSPRGPGEPADDLDVDLNVLLPDGFLERTRDRGLVVKSWAPQVDVLQHRAAGAFVTHCGWNSTLEGVTAGLPLLCWPLYAEQGLNKVFAVEEMRLGVEVRKSRVGDEDVVKAEEVEAKVRWVMEESDGARALRERAAAARDRAAQALAEGGPSHAAFLGFLEDLEAR</sequence>
<dbReference type="InterPro" id="IPR050481">
    <property type="entry name" value="UDP-glycosyltransf_plant"/>
</dbReference>
<evidence type="ECO:0000256" key="3">
    <source>
        <dbReference type="RuleBase" id="RU003718"/>
    </source>
</evidence>
<dbReference type="EMBL" id="CAJGYO010000015">
    <property type="protein sequence ID" value="CAD6269569.1"/>
    <property type="molecule type" value="Genomic_DNA"/>
</dbReference>
<dbReference type="InterPro" id="IPR002213">
    <property type="entry name" value="UDP_glucos_trans"/>
</dbReference>
<evidence type="ECO:0000256" key="4">
    <source>
        <dbReference type="RuleBase" id="RU362057"/>
    </source>
</evidence>
<comment type="similarity">
    <text evidence="1 3">Belongs to the UDP-glycosyltransferase family.</text>
</comment>
<dbReference type="PANTHER" id="PTHR48048">
    <property type="entry name" value="GLYCOSYLTRANSFERASE"/>
    <property type="match status" value="1"/>
</dbReference>
<dbReference type="Pfam" id="PF00201">
    <property type="entry name" value="UDPGT"/>
    <property type="match status" value="1"/>
</dbReference>
<dbReference type="PROSITE" id="PS00375">
    <property type="entry name" value="UDPGT"/>
    <property type="match status" value="1"/>
</dbReference>
<reference evidence="5" key="1">
    <citation type="submission" date="2020-10" db="EMBL/GenBank/DDBJ databases">
        <authorList>
            <person name="Han B."/>
            <person name="Lu T."/>
            <person name="Zhao Q."/>
            <person name="Huang X."/>
            <person name="Zhao Y."/>
        </authorList>
    </citation>
    <scope>NUCLEOTIDE SEQUENCE</scope>
</reference>
<evidence type="ECO:0000313" key="5">
    <source>
        <dbReference type="EMBL" id="CAD6269569.1"/>
    </source>
</evidence>
<dbReference type="OrthoDB" id="5835829at2759"/>
<dbReference type="AlphaFoldDB" id="A0A811RGV5"/>
<evidence type="ECO:0000313" key="6">
    <source>
        <dbReference type="Proteomes" id="UP000604825"/>
    </source>
</evidence>
<dbReference type="SUPFAM" id="SSF53756">
    <property type="entry name" value="UDP-Glycosyltransferase/glycogen phosphorylase"/>
    <property type="match status" value="1"/>
</dbReference>
<accession>A0A811RGV5</accession>
<dbReference type="Proteomes" id="UP000604825">
    <property type="component" value="Unassembled WGS sequence"/>
</dbReference>
<dbReference type="InterPro" id="IPR035595">
    <property type="entry name" value="UDP_glycos_trans_CS"/>
</dbReference>
<dbReference type="Gene3D" id="3.40.50.2000">
    <property type="entry name" value="Glycogen Phosphorylase B"/>
    <property type="match status" value="2"/>
</dbReference>
<keyword evidence="6" id="KW-1185">Reference proteome</keyword>
<keyword evidence="3" id="KW-0328">Glycosyltransferase</keyword>
<keyword evidence="2 3" id="KW-0808">Transferase</keyword>
<name>A0A811RGV5_9POAL</name>
<dbReference type="CDD" id="cd03784">
    <property type="entry name" value="GT1_Gtf-like"/>
    <property type="match status" value="1"/>
</dbReference>
<dbReference type="GO" id="GO:0035251">
    <property type="term" value="F:UDP-glucosyltransferase activity"/>
    <property type="evidence" value="ECO:0007669"/>
    <property type="project" value="InterPro"/>
</dbReference>
<protein>
    <recommendedName>
        <fullName evidence="4">Glycosyltransferase</fullName>
        <ecNumber evidence="4">2.4.1.-</ecNumber>
    </recommendedName>
</protein>
<evidence type="ECO:0000256" key="1">
    <source>
        <dbReference type="ARBA" id="ARBA00009995"/>
    </source>
</evidence>
<dbReference type="EC" id="2.4.1.-" evidence="4"/>
<dbReference type="FunFam" id="3.40.50.2000:FF:000020">
    <property type="entry name" value="Glycosyltransferase"/>
    <property type="match status" value="1"/>
</dbReference>
<organism evidence="5 6">
    <name type="scientific">Miscanthus lutarioriparius</name>
    <dbReference type="NCBI Taxonomy" id="422564"/>
    <lineage>
        <taxon>Eukaryota</taxon>
        <taxon>Viridiplantae</taxon>
        <taxon>Streptophyta</taxon>
        <taxon>Embryophyta</taxon>
        <taxon>Tracheophyta</taxon>
        <taxon>Spermatophyta</taxon>
        <taxon>Magnoliopsida</taxon>
        <taxon>Liliopsida</taxon>
        <taxon>Poales</taxon>
        <taxon>Poaceae</taxon>
        <taxon>PACMAD clade</taxon>
        <taxon>Panicoideae</taxon>
        <taxon>Andropogonodae</taxon>
        <taxon>Andropogoneae</taxon>
        <taxon>Saccharinae</taxon>
        <taxon>Miscanthus</taxon>
    </lineage>
</organism>
<proteinExistence type="inferred from homology"/>